<evidence type="ECO:0000313" key="5">
    <source>
        <dbReference type="Proteomes" id="UP001154078"/>
    </source>
</evidence>
<dbReference type="GO" id="GO:0005615">
    <property type="term" value="C:extracellular space"/>
    <property type="evidence" value="ECO:0007669"/>
    <property type="project" value="TreeGrafter"/>
</dbReference>
<evidence type="ECO:0000256" key="1">
    <source>
        <dbReference type="ARBA" id="ARBA00022460"/>
    </source>
</evidence>
<dbReference type="GO" id="GO:0031012">
    <property type="term" value="C:extracellular matrix"/>
    <property type="evidence" value="ECO:0007669"/>
    <property type="project" value="TreeGrafter"/>
</dbReference>
<dbReference type="EMBL" id="OV121136">
    <property type="protein sequence ID" value="CAH0557239.1"/>
    <property type="molecule type" value="Genomic_DNA"/>
</dbReference>
<dbReference type="OrthoDB" id="8192957at2759"/>
<dbReference type="InterPro" id="IPR000618">
    <property type="entry name" value="Insect_cuticle"/>
</dbReference>
<dbReference type="Pfam" id="PF00379">
    <property type="entry name" value="Chitin_bind_4"/>
    <property type="match status" value="2"/>
</dbReference>
<dbReference type="PANTHER" id="PTHR12236:SF76">
    <property type="entry name" value="ADULT-SPECIFIC CUTICULAR PROTEIN ACP-20-LIKE PROTEIN"/>
    <property type="match status" value="1"/>
</dbReference>
<keyword evidence="5" id="KW-1185">Reference proteome</keyword>
<dbReference type="Proteomes" id="UP001154078">
    <property type="component" value="Chromosome 5"/>
</dbReference>
<dbReference type="InterPro" id="IPR051217">
    <property type="entry name" value="Insect_Cuticle_Struc_Prot"/>
</dbReference>
<sequence>MYFSIILTFCLIAASQAGIYPGNAYGNIYDGAPGLGYGYVQKAYEPIYEGHGDHYAYPKYEFSYGVNDPHTGDHKSQHEERDGDVVKGYYTVADPDGTLRTVHYTADDHNGFNAVVEKTGHPVHPVVEKVAVPIYDKPVLPVYQKVLYGGSPYVADGHTGDEKEQSEVRVGDTVKGQYSLKEPDGTIRVVKYTADPHNGFNAVVSRIGHASHPQIISKVIPVATHGIALGGHGLGGHGSY</sequence>
<evidence type="ECO:0000256" key="3">
    <source>
        <dbReference type="SAM" id="SignalP"/>
    </source>
</evidence>
<dbReference type="InterPro" id="IPR031311">
    <property type="entry name" value="CHIT_BIND_RR_consensus"/>
</dbReference>
<name>A0A9P0FHZ1_BRAAE</name>
<accession>A0A9P0FHZ1</accession>
<protein>
    <submittedName>
        <fullName evidence="4">Uncharacterized protein</fullName>
    </submittedName>
</protein>
<dbReference type="PROSITE" id="PS51155">
    <property type="entry name" value="CHIT_BIND_RR_2"/>
    <property type="match status" value="2"/>
</dbReference>
<feature type="chain" id="PRO_5040117787" evidence="3">
    <location>
        <begin position="18"/>
        <end position="240"/>
    </location>
</feature>
<dbReference type="PRINTS" id="PR00947">
    <property type="entry name" value="CUTICLE"/>
</dbReference>
<dbReference type="AlphaFoldDB" id="A0A9P0FHZ1"/>
<dbReference type="PROSITE" id="PS00233">
    <property type="entry name" value="CHIT_BIND_RR_1"/>
    <property type="match status" value="2"/>
</dbReference>
<keyword evidence="1 2" id="KW-0193">Cuticle</keyword>
<keyword evidence="3" id="KW-0732">Signal</keyword>
<dbReference type="GO" id="GO:0042302">
    <property type="term" value="F:structural constituent of cuticle"/>
    <property type="evidence" value="ECO:0007669"/>
    <property type="project" value="UniProtKB-UniRule"/>
</dbReference>
<organism evidence="4 5">
    <name type="scientific">Brassicogethes aeneus</name>
    <name type="common">Rape pollen beetle</name>
    <name type="synonym">Meligethes aeneus</name>
    <dbReference type="NCBI Taxonomy" id="1431903"/>
    <lineage>
        <taxon>Eukaryota</taxon>
        <taxon>Metazoa</taxon>
        <taxon>Ecdysozoa</taxon>
        <taxon>Arthropoda</taxon>
        <taxon>Hexapoda</taxon>
        <taxon>Insecta</taxon>
        <taxon>Pterygota</taxon>
        <taxon>Neoptera</taxon>
        <taxon>Endopterygota</taxon>
        <taxon>Coleoptera</taxon>
        <taxon>Polyphaga</taxon>
        <taxon>Cucujiformia</taxon>
        <taxon>Nitidulidae</taxon>
        <taxon>Meligethinae</taxon>
        <taxon>Brassicogethes</taxon>
    </lineage>
</organism>
<reference evidence="4" key="1">
    <citation type="submission" date="2021-12" db="EMBL/GenBank/DDBJ databases">
        <authorList>
            <person name="King R."/>
        </authorList>
    </citation>
    <scope>NUCLEOTIDE SEQUENCE</scope>
</reference>
<evidence type="ECO:0000313" key="4">
    <source>
        <dbReference type="EMBL" id="CAH0557239.1"/>
    </source>
</evidence>
<evidence type="ECO:0000256" key="2">
    <source>
        <dbReference type="PROSITE-ProRule" id="PRU00497"/>
    </source>
</evidence>
<dbReference type="PANTHER" id="PTHR12236">
    <property type="entry name" value="STRUCTURAL CONTITUENT OF CUTICLE"/>
    <property type="match status" value="1"/>
</dbReference>
<feature type="signal peptide" evidence="3">
    <location>
        <begin position="1"/>
        <end position="17"/>
    </location>
</feature>
<gene>
    <name evidence="4" type="ORF">MELIAE_LOCUS8004</name>
</gene>
<proteinExistence type="predicted"/>